<dbReference type="RefSeq" id="WP_133794665.1">
    <property type="nucleotide sequence ID" value="NZ_FNDV01000007.1"/>
</dbReference>
<keyword evidence="4" id="KW-1185">Reference proteome</keyword>
<organism evidence="3 4">
    <name type="scientific">Actinokineospora alba</name>
    <dbReference type="NCBI Taxonomy" id="504798"/>
    <lineage>
        <taxon>Bacteria</taxon>
        <taxon>Bacillati</taxon>
        <taxon>Actinomycetota</taxon>
        <taxon>Actinomycetes</taxon>
        <taxon>Pseudonocardiales</taxon>
        <taxon>Pseudonocardiaceae</taxon>
        <taxon>Actinokineospora</taxon>
    </lineage>
</organism>
<name>A0A1H0WDU5_9PSEU</name>
<dbReference type="STRING" id="504798.SAMN05421871_107151"/>
<reference evidence="4" key="1">
    <citation type="submission" date="2016-10" db="EMBL/GenBank/DDBJ databases">
        <authorList>
            <person name="Varghese N."/>
            <person name="Submissions S."/>
        </authorList>
    </citation>
    <scope>NUCLEOTIDE SEQUENCE [LARGE SCALE GENOMIC DNA]</scope>
    <source>
        <strain evidence="4">IBRC-M 10655</strain>
    </source>
</reference>
<accession>A0A1H0WDU5</accession>
<feature type="transmembrane region" description="Helical" evidence="1">
    <location>
        <begin position="52"/>
        <end position="73"/>
    </location>
</feature>
<feature type="transmembrane region" description="Helical" evidence="1">
    <location>
        <begin position="29"/>
        <end position="46"/>
    </location>
</feature>
<keyword evidence="1" id="KW-0812">Transmembrane</keyword>
<dbReference type="EMBL" id="FNJB01000020">
    <property type="protein sequence ID" value="SDP88837.1"/>
    <property type="molecule type" value="Genomic_DNA"/>
</dbReference>
<proteinExistence type="predicted"/>
<dbReference type="Pfam" id="PF14317">
    <property type="entry name" value="YcxB"/>
    <property type="match status" value="1"/>
</dbReference>
<dbReference type="OrthoDB" id="3696167at2"/>
<keyword evidence="1" id="KW-0472">Membrane</keyword>
<dbReference type="InterPro" id="IPR025588">
    <property type="entry name" value="YcxB-like_C"/>
</dbReference>
<dbReference type="Proteomes" id="UP000199651">
    <property type="component" value="Unassembled WGS sequence"/>
</dbReference>
<evidence type="ECO:0000256" key="1">
    <source>
        <dbReference type="SAM" id="Phobius"/>
    </source>
</evidence>
<evidence type="ECO:0000259" key="2">
    <source>
        <dbReference type="Pfam" id="PF14317"/>
    </source>
</evidence>
<dbReference type="AlphaFoldDB" id="A0A1H0WDU5"/>
<keyword evidence="1" id="KW-1133">Transmembrane helix</keyword>
<sequence length="160" mass="17421">MLIRLRWEPSPGDWSDGIKATVPFVRRSVWFAAAFGVFSIVLLVLGQPIPGVFGLVCALVIAAMPTIGTRLAFRRNPIAGRTVTADVDGHAIRMMTLDGTAYSDIVLADLEGWAETERNFVLHTGSGGFHPLPGRAFDSVEDLDRFRDLLVQTVGPADRT</sequence>
<protein>
    <recommendedName>
        <fullName evidence="2">YcxB-like C-terminal domain-containing protein</fullName>
    </recommendedName>
</protein>
<evidence type="ECO:0000313" key="3">
    <source>
        <dbReference type="EMBL" id="SDP88837.1"/>
    </source>
</evidence>
<feature type="domain" description="YcxB-like C-terminal" evidence="2">
    <location>
        <begin position="109"/>
        <end position="150"/>
    </location>
</feature>
<evidence type="ECO:0000313" key="4">
    <source>
        <dbReference type="Proteomes" id="UP000199651"/>
    </source>
</evidence>
<gene>
    <name evidence="3" type="ORF">SAMN05192558_12026</name>
</gene>